<dbReference type="Gene3D" id="2.20.130.10">
    <property type="entry name" value="CAC2371-like domains"/>
    <property type="match status" value="1"/>
</dbReference>
<dbReference type="Pfam" id="PF13649">
    <property type="entry name" value="Methyltransf_25"/>
    <property type="match status" value="1"/>
</dbReference>
<dbReference type="EMBL" id="JBHLTC010000032">
    <property type="protein sequence ID" value="MFC0627425.1"/>
    <property type="molecule type" value="Genomic_DNA"/>
</dbReference>
<keyword evidence="3" id="KW-1185">Reference proteome</keyword>
<comment type="caution">
    <text evidence="2">The sequence shown here is derived from an EMBL/GenBank/DDBJ whole genome shotgun (WGS) entry which is preliminary data.</text>
</comment>
<accession>A0ABV6QS19</accession>
<dbReference type="GO" id="GO:0008168">
    <property type="term" value="F:methyltransferase activity"/>
    <property type="evidence" value="ECO:0007669"/>
    <property type="project" value="UniProtKB-KW"/>
</dbReference>
<evidence type="ECO:0000313" key="3">
    <source>
        <dbReference type="Proteomes" id="UP001589890"/>
    </source>
</evidence>
<dbReference type="InterPro" id="IPR029063">
    <property type="entry name" value="SAM-dependent_MTases_sf"/>
</dbReference>
<keyword evidence="2" id="KW-0808">Transferase</keyword>
<keyword evidence="2" id="KW-0489">Methyltransferase</keyword>
<feature type="domain" description="Methyltransferase" evidence="1">
    <location>
        <begin position="47"/>
        <end position="138"/>
    </location>
</feature>
<proteinExistence type="predicted"/>
<dbReference type="RefSeq" id="WP_380052143.1">
    <property type="nucleotide sequence ID" value="NZ_JBHLTC010000032.1"/>
</dbReference>
<dbReference type="SUPFAM" id="SSF53335">
    <property type="entry name" value="S-adenosyl-L-methionine-dependent methyltransferases"/>
    <property type="match status" value="1"/>
</dbReference>
<dbReference type="Proteomes" id="UP001589890">
    <property type="component" value="Unassembled WGS sequence"/>
</dbReference>
<dbReference type="Gene3D" id="3.40.50.150">
    <property type="entry name" value="Vaccinia Virus protein VP39"/>
    <property type="match status" value="1"/>
</dbReference>
<gene>
    <name evidence="2" type="ORF">ACFFGN_25350</name>
</gene>
<dbReference type="GO" id="GO:0032259">
    <property type="term" value="P:methylation"/>
    <property type="evidence" value="ECO:0007669"/>
    <property type="project" value="UniProtKB-KW"/>
</dbReference>
<organism evidence="2 3">
    <name type="scientific">Kribbella deserti</name>
    <dbReference type="NCBI Taxonomy" id="1926257"/>
    <lineage>
        <taxon>Bacteria</taxon>
        <taxon>Bacillati</taxon>
        <taxon>Actinomycetota</taxon>
        <taxon>Actinomycetes</taxon>
        <taxon>Propionibacteriales</taxon>
        <taxon>Kribbellaceae</taxon>
        <taxon>Kribbella</taxon>
    </lineage>
</organism>
<evidence type="ECO:0000259" key="1">
    <source>
        <dbReference type="Pfam" id="PF13649"/>
    </source>
</evidence>
<name>A0ABV6QS19_9ACTN</name>
<protein>
    <submittedName>
        <fullName evidence="2">Class I SAM-dependent methyltransferase</fullName>
    </submittedName>
</protein>
<dbReference type="CDD" id="cd02440">
    <property type="entry name" value="AdoMet_MTases"/>
    <property type="match status" value="1"/>
</dbReference>
<dbReference type="InterPro" id="IPR041698">
    <property type="entry name" value="Methyltransf_25"/>
</dbReference>
<reference evidence="2 3" key="1">
    <citation type="submission" date="2024-09" db="EMBL/GenBank/DDBJ databases">
        <authorList>
            <person name="Sun Q."/>
            <person name="Mori K."/>
        </authorList>
    </citation>
    <scope>NUCLEOTIDE SEQUENCE [LARGE SCALE GENOMIC DNA]</scope>
    <source>
        <strain evidence="2 3">CGMCC 1.15906</strain>
    </source>
</reference>
<sequence length="232" mass="24912">MSLANRYTSSNMVYRRPDLYDYLASNDDSLTAAVHQLTADTGLGSALDLGCGTGRHLAALHADFGCKAVGVDVQPGLIDHGRVTYPELELVLGDIRSVRLDRQFDIVLCLGNSLSYQLTDADLQATVGTFAAHTRAGGYVLISTLLQPALGSGTGQIENEFLAAEVETASSWDADSRIVTTERTWRHRDGSVDKDVMRRRVTPIEELSSLLSSAGFTDAAVLDGGLVAARPR</sequence>
<evidence type="ECO:0000313" key="2">
    <source>
        <dbReference type="EMBL" id="MFC0627425.1"/>
    </source>
</evidence>